<sequence length="59" mass="7021">MYPFLRRRSFCSSDVNRQSPYSDRVCVIIPCLIALYPHPAQNRFFVQVNKIKNTFKINK</sequence>
<reference evidence="3 4" key="2">
    <citation type="submission" date="2018-01" db="EMBL/GenBank/DDBJ databases">
        <title>Genomic study of Klebsiella pneumoniae.</title>
        <authorList>
            <person name="Yang Y."/>
            <person name="Bicalho R."/>
        </authorList>
    </citation>
    <scope>NUCLEOTIDE SEQUENCE [LARGE SCALE GENOMIC DNA]</scope>
    <source>
        <strain evidence="2 4">A5</strain>
        <strain evidence="1 3">A8</strain>
    </source>
</reference>
<evidence type="ECO:0000313" key="1">
    <source>
        <dbReference type="EMBL" id="PLM90898.1"/>
    </source>
</evidence>
<dbReference type="KEGG" id="kpe:KPK_3790"/>
<gene>
    <name evidence="2" type="ORF">CWM98_06565</name>
    <name evidence="1" type="ORF">CWN47_28615</name>
</gene>
<name>A0A0B7GDV7_KLEVA</name>
<evidence type="ECO:0000313" key="3">
    <source>
        <dbReference type="Proteomes" id="UP000234412"/>
    </source>
</evidence>
<organism evidence="2 4">
    <name type="scientific">Klebsiella variicola</name>
    <dbReference type="NCBI Taxonomy" id="244366"/>
    <lineage>
        <taxon>Bacteria</taxon>
        <taxon>Pseudomonadati</taxon>
        <taxon>Pseudomonadota</taxon>
        <taxon>Gammaproteobacteria</taxon>
        <taxon>Enterobacterales</taxon>
        <taxon>Enterobacteriaceae</taxon>
        <taxon>Klebsiella/Raoultella group</taxon>
        <taxon>Klebsiella</taxon>
        <taxon>Klebsiella pneumoniae complex</taxon>
    </lineage>
</organism>
<proteinExistence type="predicted"/>
<dbReference type="AlphaFoldDB" id="A0A0B7GDV7"/>
<protein>
    <submittedName>
        <fullName evidence="2">Uncharacterized protein</fullName>
    </submittedName>
</protein>
<evidence type="ECO:0000313" key="4">
    <source>
        <dbReference type="Proteomes" id="UP000234473"/>
    </source>
</evidence>
<dbReference type="EMBL" id="PICB01000218">
    <property type="protein sequence ID" value="PLP47531.1"/>
    <property type="molecule type" value="Genomic_DNA"/>
</dbReference>
<comment type="caution">
    <text evidence="2">The sequence shown here is derived from an EMBL/GenBank/DDBJ whole genome shotgun (WGS) entry which is preliminary data.</text>
</comment>
<dbReference type="Proteomes" id="UP000234473">
    <property type="component" value="Unassembled WGS sequence"/>
</dbReference>
<reference evidence="3 4" key="1">
    <citation type="submission" date="2017-11" db="EMBL/GenBank/DDBJ databases">
        <authorList>
            <person name="Han C.G."/>
        </authorList>
    </citation>
    <scope>NUCLEOTIDE SEQUENCE [LARGE SCALE GENOMIC DNA]</scope>
    <source>
        <strain evidence="2 4">A5</strain>
        <strain evidence="1 3">A8</strain>
    </source>
</reference>
<evidence type="ECO:0000313" key="2">
    <source>
        <dbReference type="EMBL" id="PLP47531.1"/>
    </source>
</evidence>
<dbReference type="EMBL" id="PIDP01001469">
    <property type="protein sequence ID" value="PLM90898.1"/>
    <property type="molecule type" value="Genomic_DNA"/>
</dbReference>
<accession>A0A0B7GDV7</accession>
<dbReference type="Proteomes" id="UP000234412">
    <property type="component" value="Unassembled WGS sequence"/>
</dbReference>